<dbReference type="InterPro" id="IPR000525">
    <property type="entry name" value="Initiator_Rep_WH1"/>
</dbReference>
<keyword evidence="4" id="KW-1185">Reference proteome</keyword>
<dbReference type="Gene3D" id="1.10.10.10">
    <property type="entry name" value="Winged helix-like DNA-binding domain superfamily/Winged helix DNA-binding domain"/>
    <property type="match status" value="2"/>
</dbReference>
<accession>A0A7U7J622</accession>
<proteinExistence type="inferred from homology"/>
<dbReference type="GO" id="GO:0003887">
    <property type="term" value="F:DNA-directed DNA polymerase activity"/>
    <property type="evidence" value="ECO:0007669"/>
    <property type="project" value="InterPro"/>
</dbReference>
<protein>
    <recommendedName>
        <fullName evidence="2">Initiator Rep protein WH1 domain-containing protein</fullName>
    </recommendedName>
</protein>
<comment type="similarity">
    <text evidence="1">Belongs to the initiator RepB protein family.</text>
</comment>
<dbReference type="InterPro" id="IPR036388">
    <property type="entry name" value="WH-like_DNA-bd_sf"/>
</dbReference>
<dbReference type="AlphaFoldDB" id="A0A7U7J622"/>
<dbReference type="SUPFAM" id="SSF46785">
    <property type="entry name" value="Winged helix' DNA-binding domain"/>
    <property type="match status" value="2"/>
</dbReference>
<dbReference type="Proteomes" id="UP000019184">
    <property type="component" value="Unassembled WGS sequence"/>
</dbReference>
<evidence type="ECO:0000259" key="2">
    <source>
        <dbReference type="Pfam" id="PF01051"/>
    </source>
</evidence>
<dbReference type="EMBL" id="CBTK010000303">
    <property type="protein sequence ID" value="CDH47546.1"/>
    <property type="molecule type" value="Genomic_DNA"/>
</dbReference>
<organism evidence="3 4">
    <name type="scientific">Candidatus Contendobacter odensis Run_B_J11</name>
    <dbReference type="NCBI Taxonomy" id="1400861"/>
    <lineage>
        <taxon>Bacteria</taxon>
        <taxon>Pseudomonadati</taxon>
        <taxon>Pseudomonadota</taxon>
        <taxon>Gammaproteobacteria</taxon>
        <taxon>Candidatus Competibacteraceae</taxon>
        <taxon>Candidatus Contendibacter</taxon>
    </lineage>
</organism>
<reference evidence="3 4" key="1">
    <citation type="journal article" date="2014" name="ISME J.">
        <title>Candidatus Competibacter-lineage genomes retrieved from metagenomes reveal functional metabolic diversity.</title>
        <authorList>
            <person name="McIlroy S.J."/>
            <person name="Albertsen M."/>
            <person name="Andresen E.K."/>
            <person name="Saunders A.M."/>
            <person name="Kristiansen R."/>
            <person name="Stokholm-Bjerregaard M."/>
            <person name="Nielsen K.L."/>
            <person name="Nielsen P.H."/>
        </authorList>
    </citation>
    <scope>NUCLEOTIDE SEQUENCE [LARGE SCALE GENOMIC DNA]</scope>
    <source>
        <strain evidence="3 4">Run_B_J11</strain>
    </source>
</reference>
<feature type="domain" description="Initiator Rep protein WH1" evidence="2">
    <location>
        <begin position="11"/>
        <end position="152"/>
    </location>
</feature>
<name>A0A7U7J622_9GAMM</name>
<evidence type="ECO:0000313" key="4">
    <source>
        <dbReference type="Proteomes" id="UP000019184"/>
    </source>
</evidence>
<comment type="caution">
    <text evidence="3">The sequence shown here is derived from an EMBL/GenBank/DDBJ whole genome shotgun (WGS) entry which is preliminary data.</text>
</comment>
<evidence type="ECO:0000256" key="1">
    <source>
        <dbReference type="ARBA" id="ARBA00038283"/>
    </source>
</evidence>
<dbReference type="Pfam" id="PF21205">
    <property type="entry name" value="Rep3_C"/>
    <property type="match status" value="1"/>
</dbReference>
<sequence length="434" mass="51058">MVLSMDNKALVVQSNRLIEAKYRLSIEEQKIVKILISRIQKDDKDFQDYEFHVKDLAELLGMNYDNPYVVLRRITKNLITKPLEFENPEKNELLQAAWLSSARYRTGAGIVSLRFDPLLKPLLLELKSYFTKYELEKILQFRGQYSIRFFEFRKSFIGRNKHEVIFTLKKLWEILGLKKDEYKIFRDFKNRALEPARLELLEKTGKSFTWEPIKQGRGGKIISVRFIFDADTDTTNEVTQAVPQPTVATPQVHGLPDEVHGILKELLALGITNKVAQEMVNQHTDDHLRVAIALTNQQTDLKNPAGFLIEALNGEWRNSKQEQVKKQQHERQVKDDVEARKKNVQQLKRRFTDFRRAAAECAYQEIPEPLIQQWQDEFMQTQPAILRRNKVIGFENPRFRAFVMQKLSLPKLEDFLEQEGVQLQEEERTWWNQL</sequence>
<dbReference type="GO" id="GO:0006270">
    <property type="term" value="P:DNA replication initiation"/>
    <property type="evidence" value="ECO:0007669"/>
    <property type="project" value="InterPro"/>
</dbReference>
<gene>
    <name evidence="3" type="ORF">BN874_840009</name>
</gene>
<evidence type="ECO:0000313" key="3">
    <source>
        <dbReference type="EMBL" id="CDH47546.1"/>
    </source>
</evidence>
<dbReference type="Pfam" id="PF01051">
    <property type="entry name" value="Rep3_N"/>
    <property type="match status" value="1"/>
</dbReference>
<dbReference type="InterPro" id="IPR036390">
    <property type="entry name" value="WH_DNA-bd_sf"/>
</dbReference>